<dbReference type="EMBL" id="LR130759">
    <property type="protein sequence ID" value="VDM89167.1"/>
    <property type="molecule type" value="Genomic_DNA"/>
</dbReference>
<accession>A0A3S4BIU6</accession>
<name>A0A3S4BIU6_9MYCO</name>
<evidence type="ECO:0000313" key="2">
    <source>
        <dbReference type="Proteomes" id="UP000269998"/>
    </source>
</evidence>
<proteinExistence type="predicted"/>
<reference evidence="2" key="1">
    <citation type="submission" date="2018-02" db="EMBL/GenBank/DDBJ databases">
        <authorList>
            <person name="Seth-Smith MB H."/>
            <person name="Seth-Smith H."/>
        </authorList>
    </citation>
    <scope>NUCLEOTIDE SEQUENCE [LARGE SCALE GENOMIC DNA]</scope>
</reference>
<keyword evidence="2" id="KW-1185">Reference proteome</keyword>
<protein>
    <submittedName>
        <fullName evidence="1">Uncharacterized protein</fullName>
    </submittedName>
</protein>
<dbReference type="Proteomes" id="UP000269998">
    <property type="component" value="Chromosome"/>
</dbReference>
<dbReference type="KEGG" id="mbai:MB901379_02735"/>
<gene>
    <name evidence="1" type="ORF">MB901379_02735</name>
</gene>
<sequence>MDPVSVGVDVGVVGDGDFGEYFLVALPECAESLKRWPVVVAVLG</sequence>
<organism evidence="1 2">
    <name type="scientific">Mycobacterium basiliense</name>
    <dbReference type="NCBI Taxonomy" id="2094119"/>
    <lineage>
        <taxon>Bacteria</taxon>
        <taxon>Bacillati</taxon>
        <taxon>Actinomycetota</taxon>
        <taxon>Actinomycetes</taxon>
        <taxon>Mycobacteriales</taxon>
        <taxon>Mycobacteriaceae</taxon>
        <taxon>Mycobacterium</taxon>
    </lineage>
</organism>
<dbReference type="AlphaFoldDB" id="A0A3S4BIU6"/>
<evidence type="ECO:0000313" key="1">
    <source>
        <dbReference type="EMBL" id="VDM89167.1"/>
    </source>
</evidence>